<dbReference type="Proteomes" id="UP000886595">
    <property type="component" value="Unassembled WGS sequence"/>
</dbReference>
<keyword evidence="2" id="KW-1185">Reference proteome</keyword>
<organism evidence="1 2">
    <name type="scientific">Brassica carinata</name>
    <name type="common">Ethiopian mustard</name>
    <name type="synonym">Abyssinian cabbage</name>
    <dbReference type="NCBI Taxonomy" id="52824"/>
    <lineage>
        <taxon>Eukaryota</taxon>
        <taxon>Viridiplantae</taxon>
        <taxon>Streptophyta</taxon>
        <taxon>Embryophyta</taxon>
        <taxon>Tracheophyta</taxon>
        <taxon>Spermatophyta</taxon>
        <taxon>Magnoliopsida</taxon>
        <taxon>eudicotyledons</taxon>
        <taxon>Gunneridae</taxon>
        <taxon>Pentapetalae</taxon>
        <taxon>rosids</taxon>
        <taxon>malvids</taxon>
        <taxon>Brassicales</taxon>
        <taxon>Brassicaceae</taxon>
        <taxon>Brassiceae</taxon>
        <taxon>Brassica</taxon>
    </lineage>
</organism>
<sequence length="120" mass="13594">MLGQTETAPVVVLGVFDACRWRQDAIAPARTSLLHGDNGSLVTRAIPPVKALAPVAWLTVNDGVDSTVMVRRWLRPGCLVSTLGHRNHKGKSWIDEAMEKKKMIREEEEEEHKKKVWRER</sequence>
<dbReference type="AlphaFoldDB" id="A0A8X7QTT9"/>
<comment type="caution">
    <text evidence="1">The sequence shown here is derived from an EMBL/GenBank/DDBJ whole genome shotgun (WGS) entry which is preliminary data.</text>
</comment>
<name>A0A8X7QTT9_BRACI</name>
<proteinExistence type="predicted"/>
<evidence type="ECO:0000313" key="1">
    <source>
        <dbReference type="EMBL" id="KAG2274390.1"/>
    </source>
</evidence>
<reference evidence="1 2" key="1">
    <citation type="submission" date="2020-02" db="EMBL/GenBank/DDBJ databases">
        <authorList>
            <person name="Ma Q."/>
            <person name="Huang Y."/>
            <person name="Song X."/>
            <person name="Pei D."/>
        </authorList>
    </citation>
    <scope>NUCLEOTIDE SEQUENCE [LARGE SCALE GENOMIC DNA]</scope>
    <source>
        <strain evidence="1">Sxm20200214</strain>
        <tissue evidence="1">Leaf</tissue>
    </source>
</reference>
<accession>A0A8X7QTT9</accession>
<protein>
    <submittedName>
        <fullName evidence="1">Uncharacterized protein</fullName>
    </submittedName>
</protein>
<gene>
    <name evidence="1" type="ORF">Bca52824_056945</name>
</gene>
<dbReference type="EMBL" id="JAAMPC010000012">
    <property type="protein sequence ID" value="KAG2274390.1"/>
    <property type="molecule type" value="Genomic_DNA"/>
</dbReference>
<evidence type="ECO:0000313" key="2">
    <source>
        <dbReference type="Proteomes" id="UP000886595"/>
    </source>
</evidence>